<evidence type="ECO:0000313" key="3">
    <source>
        <dbReference type="EMBL" id="TDS29560.1"/>
    </source>
</evidence>
<reference evidence="3 7" key="3">
    <citation type="submission" date="2019-03" db="EMBL/GenBank/DDBJ databases">
        <title>Deep subsurface shale carbon reservoir microbial communities from Ohio and West Virginia, USA.</title>
        <authorList>
            <person name="Wrighton K."/>
        </authorList>
    </citation>
    <scope>NUCLEOTIDE SEQUENCE [LARGE SCALE GENOMIC DNA]</scope>
    <source>
        <strain evidence="3 7">UTICA-S4D12</strain>
    </source>
</reference>
<dbReference type="Proteomes" id="UP000295758">
    <property type="component" value="Unassembled WGS sequence"/>
</dbReference>
<organism evidence="2 8">
    <name type="scientific">Halanaerobium congolense</name>
    <dbReference type="NCBI Taxonomy" id="54121"/>
    <lineage>
        <taxon>Bacteria</taxon>
        <taxon>Bacillati</taxon>
        <taxon>Bacillota</taxon>
        <taxon>Clostridia</taxon>
        <taxon>Halanaerobiales</taxon>
        <taxon>Halanaerobiaceae</taxon>
        <taxon>Halanaerobium</taxon>
    </lineage>
</organism>
<gene>
    <name evidence="3" type="ORF">BY453_11747</name>
    <name evidence="4" type="ORF">C7954_11437</name>
    <name evidence="1" type="ORF">C8C78_12347</name>
    <name evidence="2" type="ORF">SAMN04488597_11248</name>
</gene>
<evidence type="ECO:0000313" key="8">
    <source>
        <dbReference type="Proteomes" id="UP000324896"/>
    </source>
</evidence>
<evidence type="ECO:0000313" key="6">
    <source>
        <dbReference type="Proteomes" id="UP000295472"/>
    </source>
</evidence>
<dbReference type="EMBL" id="SOAA01000017">
    <property type="protein sequence ID" value="TDS29560.1"/>
    <property type="molecule type" value="Genomic_DNA"/>
</dbReference>
<evidence type="ECO:0000313" key="4">
    <source>
        <dbReference type="EMBL" id="TDX43742.1"/>
    </source>
</evidence>
<dbReference type="Proteomes" id="UP000324896">
    <property type="component" value="Unassembled WGS sequence"/>
</dbReference>
<dbReference type="Gene3D" id="3.40.50.150">
    <property type="entry name" value="Vaccinia Virus protein VP39"/>
    <property type="match status" value="1"/>
</dbReference>
<dbReference type="Proteomes" id="UP000247389">
    <property type="component" value="Unassembled WGS sequence"/>
</dbReference>
<protein>
    <recommendedName>
        <fullName evidence="9">Methyltransferase domain-containing protein</fullName>
    </recommendedName>
</protein>
<evidence type="ECO:0000313" key="2">
    <source>
        <dbReference type="EMBL" id="SDC71313.1"/>
    </source>
</evidence>
<evidence type="ECO:0000313" key="7">
    <source>
        <dbReference type="Proteomes" id="UP000295758"/>
    </source>
</evidence>
<reference evidence="1 5" key="2">
    <citation type="submission" date="2018-04" db="EMBL/GenBank/DDBJ databases">
        <title>Subsurface microbial communities from deep shales in Ohio and West Virginia, USA.</title>
        <authorList>
            <person name="Wrighton K."/>
        </authorList>
    </citation>
    <scope>NUCLEOTIDE SEQUENCE [LARGE SCALE GENOMIC DNA]</scope>
    <source>
        <strain evidence="4 6">DSMZ 11287</strain>
        <strain evidence="1 5">MSL28</strain>
    </source>
</reference>
<evidence type="ECO:0000313" key="1">
    <source>
        <dbReference type="EMBL" id="PXV63506.1"/>
    </source>
</evidence>
<evidence type="ECO:0008006" key="9">
    <source>
        <dbReference type="Google" id="ProtNLM"/>
    </source>
</evidence>
<sequence length="150" mass="18013">MSKKKLDIIWSEGAIYNMGFEAGIKSWKKFLKPGGYLSVSEITWLTDKRPEEIEKYWNNEYLEIDTASNKFKVLEKNGFTPAGYFYLPQSSWLDNYYNPIEDRFENFLKRHNHSKTAEKIVENEKKEIQIYRKYKEYLSYGFYIAKKVEN</sequence>
<dbReference type="STRING" id="54121.SAMN04515653_11925"/>
<dbReference type="AlphaFoldDB" id="A0A1G6NTR1"/>
<evidence type="ECO:0000313" key="5">
    <source>
        <dbReference type="Proteomes" id="UP000247389"/>
    </source>
</evidence>
<dbReference type="EMBL" id="FMYT01000012">
    <property type="protein sequence ID" value="SDC71313.1"/>
    <property type="molecule type" value="Genomic_DNA"/>
</dbReference>
<reference evidence="2 8" key="1">
    <citation type="submission" date="2016-10" db="EMBL/GenBank/DDBJ databases">
        <authorList>
            <person name="Varghese N."/>
            <person name="Submissions S."/>
        </authorList>
    </citation>
    <scope>NUCLEOTIDE SEQUENCE [LARGE SCALE GENOMIC DNA]</scope>
    <source>
        <strain evidence="2 8">WG10</strain>
    </source>
</reference>
<dbReference type="SUPFAM" id="SSF53335">
    <property type="entry name" value="S-adenosyl-L-methionine-dependent methyltransferases"/>
    <property type="match status" value="1"/>
</dbReference>
<proteinExistence type="predicted"/>
<dbReference type="EMBL" id="QICM01000023">
    <property type="protein sequence ID" value="PXV63506.1"/>
    <property type="molecule type" value="Genomic_DNA"/>
</dbReference>
<dbReference type="EMBL" id="SOEF01000014">
    <property type="protein sequence ID" value="TDX43742.1"/>
    <property type="molecule type" value="Genomic_DNA"/>
</dbReference>
<name>A0A1G6NTR1_9FIRM</name>
<dbReference type="InterPro" id="IPR029063">
    <property type="entry name" value="SAM-dependent_MTases_sf"/>
</dbReference>
<dbReference type="GeneID" id="71572973"/>
<dbReference type="Proteomes" id="UP000295472">
    <property type="component" value="Unassembled WGS sequence"/>
</dbReference>
<dbReference type="RefSeq" id="WP_089720156.1">
    <property type="nucleotide sequence ID" value="NZ_FMYT01000012.1"/>
</dbReference>
<accession>A0A1G6NTR1</accession>